<keyword evidence="1" id="KW-0479">Metal-binding</keyword>
<organism evidence="2 3">
    <name type="scientific">Candidatus Buchananbacteria bacterium RIFCSPHIGHO2_02_FULL_38_8</name>
    <dbReference type="NCBI Taxonomy" id="1797538"/>
    <lineage>
        <taxon>Bacteria</taxon>
        <taxon>Candidatus Buchananiibacteriota</taxon>
    </lineage>
</organism>
<dbReference type="InterPro" id="IPR000760">
    <property type="entry name" value="Inositol_monophosphatase-like"/>
</dbReference>
<dbReference type="Gene3D" id="3.40.190.80">
    <property type="match status" value="1"/>
</dbReference>
<dbReference type="GO" id="GO:0008934">
    <property type="term" value="F:inositol monophosphate 1-phosphatase activity"/>
    <property type="evidence" value="ECO:0007669"/>
    <property type="project" value="TreeGrafter"/>
</dbReference>
<evidence type="ECO:0000256" key="1">
    <source>
        <dbReference type="PIRSR" id="PIRSR600760-2"/>
    </source>
</evidence>
<dbReference type="GO" id="GO:0007165">
    <property type="term" value="P:signal transduction"/>
    <property type="evidence" value="ECO:0007669"/>
    <property type="project" value="TreeGrafter"/>
</dbReference>
<evidence type="ECO:0008006" key="4">
    <source>
        <dbReference type="Google" id="ProtNLM"/>
    </source>
</evidence>
<feature type="binding site" evidence="1">
    <location>
        <position position="81"/>
    </location>
    <ligand>
        <name>Mg(2+)</name>
        <dbReference type="ChEBI" id="CHEBI:18420"/>
        <label>1</label>
        <note>catalytic</note>
    </ligand>
</feature>
<proteinExistence type="predicted"/>
<comment type="cofactor">
    <cofactor evidence="1">
        <name>Mg(2+)</name>
        <dbReference type="ChEBI" id="CHEBI:18420"/>
    </cofactor>
</comment>
<dbReference type="Gene3D" id="3.30.540.10">
    <property type="entry name" value="Fructose-1,6-Bisphosphatase, subunit A, domain 1"/>
    <property type="match status" value="1"/>
</dbReference>
<dbReference type="Pfam" id="PF00459">
    <property type="entry name" value="Inositol_P"/>
    <property type="match status" value="1"/>
</dbReference>
<dbReference type="GO" id="GO:0046872">
    <property type="term" value="F:metal ion binding"/>
    <property type="evidence" value="ECO:0007669"/>
    <property type="project" value="UniProtKB-KW"/>
</dbReference>
<name>A0A1G1Y8L7_9BACT</name>
<dbReference type="EMBL" id="MHIH01000008">
    <property type="protein sequence ID" value="OGY47907.1"/>
    <property type="molecule type" value="Genomic_DNA"/>
</dbReference>
<comment type="caution">
    <text evidence="2">The sequence shown here is derived from an EMBL/GenBank/DDBJ whole genome shotgun (WGS) entry which is preliminary data.</text>
</comment>
<feature type="binding site" evidence="1">
    <location>
        <position position="105"/>
    </location>
    <ligand>
        <name>Mg(2+)</name>
        <dbReference type="ChEBI" id="CHEBI:18420"/>
        <label>1</label>
        <note>catalytic</note>
    </ligand>
</feature>
<dbReference type="AlphaFoldDB" id="A0A1G1Y8L7"/>
<feature type="binding site" evidence="1">
    <location>
        <position position="252"/>
    </location>
    <ligand>
        <name>Mg(2+)</name>
        <dbReference type="ChEBI" id="CHEBI:18420"/>
        <label>1</label>
        <note>catalytic</note>
    </ligand>
</feature>
<dbReference type="PRINTS" id="PR00377">
    <property type="entry name" value="IMPHPHTASES"/>
</dbReference>
<keyword evidence="1" id="KW-0460">Magnesium</keyword>
<accession>A0A1G1Y8L7</accession>
<dbReference type="SUPFAM" id="SSF56655">
    <property type="entry name" value="Carbohydrate phosphatase"/>
    <property type="match status" value="1"/>
</dbReference>
<evidence type="ECO:0000313" key="3">
    <source>
        <dbReference type="Proteomes" id="UP000178747"/>
    </source>
</evidence>
<protein>
    <recommendedName>
        <fullName evidence="4">Inositol-phosphate phosphatase</fullName>
    </recommendedName>
</protein>
<reference evidence="2 3" key="1">
    <citation type="journal article" date="2016" name="Nat. Commun.">
        <title>Thousands of microbial genomes shed light on interconnected biogeochemical processes in an aquifer system.</title>
        <authorList>
            <person name="Anantharaman K."/>
            <person name="Brown C.T."/>
            <person name="Hug L.A."/>
            <person name="Sharon I."/>
            <person name="Castelle C.J."/>
            <person name="Probst A.J."/>
            <person name="Thomas B.C."/>
            <person name="Singh A."/>
            <person name="Wilkins M.J."/>
            <person name="Karaoz U."/>
            <person name="Brodie E.L."/>
            <person name="Williams K.H."/>
            <person name="Hubbard S.S."/>
            <person name="Banfield J.F."/>
        </authorList>
    </citation>
    <scope>NUCLEOTIDE SEQUENCE [LARGE SCALE GENOMIC DNA]</scope>
</reference>
<dbReference type="PANTHER" id="PTHR20854">
    <property type="entry name" value="INOSITOL MONOPHOSPHATASE"/>
    <property type="match status" value="1"/>
</dbReference>
<dbReference type="Proteomes" id="UP000178747">
    <property type="component" value="Unassembled WGS sequence"/>
</dbReference>
<dbReference type="GO" id="GO:0006020">
    <property type="term" value="P:inositol metabolic process"/>
    <property type="evidence" value="ECO:0007669"/>
    <property type="project" value="TreeGrafter"/>
</dbReference>
<feature type="binding site" evidence="1">
    <location>
        <position position="108"/>
    </location>
    <ligand>
        <name>Mg(2+)</name>
        <dbReference type="ChEBI" id="CHEBI:18420"/>
        <label>1</label>
        <note>catalytic</note>
    </ligand>
</feature>
<dbReference type="PANTHER" id="PTHR20854:SF4">
    <property type="entry name" value="INOSITOL-1-MONOPHOSPHATASE-RELATED"/>
    <property type="match status" value="1"/>
</dbReference>
<evidence type="ECO:0000313" key="2">
    <source>
        <dbReference type="EMBL" id="OGY47907.1"/>
    </source>
</evidence>
<gene>
    <name evidence="2" type="ORF">A3J62_00820</name>
</gene>
<sequence length="317" mass="35569">MTKNVSTKTIIKIAKEASSLIGLEIKRKAHFGGIGREIKGAIGKGGDLSKQGDLIAEKVMFKYLSKLIKSNVIDQVILISEESGIREFNSNTKKKVERSIFIILDPVDGSNNMRPWRTPRAFVGCSLALGRTSYLKQDPTISAVEVGWVRDIFYELDYYAVRGQGSFFKSRDLKRPVKLITGKMKILSDSIIAVSLDKSLEKFDKINAKLESVLRNKKCQRRLGSTVLDLSKVACGEFDAFISVSGNIKIHDIAAMKLIIEEAGGSFWFHQVRGLENKNYLRELILERKDNFIKDVGFEVIATGTKSLLKDIQKFLK</sequence>